<evidence type="ECO:0000259" key="8">
    <source>
        <dbReference type="Pfam" id="PF01757"/>
    </source>
</evidence>
<evidence type="ECO:0000256" key="3">
    <source>
        <dbReference type="ARBA" id="ARBA00022475"/>
    </source>
</evidence>
<feature type="transmembrane region" description="Helical" evidence="7">
    <location>
        <begin position="38"/>
        <end position="64"/>
    </location>
</feature>
<keyword evidence="5 7" id="KW-1133">Transmembrane helix</keyword>
<comment type="subcellular location">
    <subcellularLocation>
        <location evidence="1">Cell membrane</location>
        <topology evidence="1">Multi-pass membrane protein</topology>
    </subcellularLocation>
</comment>
<feature type="transmembrane region" description="Helical" evidence="7">
    <location>
        <begin position="121"/>
        <end position="140"/>
    </location>
</feature>
<dbReference type="Pfam" id="PF01757">
    <property type="entry name" value="Acyl_transf_3"/>
    <property type="match status" value="1"/>
</dbReference>
<dbReference type="Proteomes" id="UP001595817">
    <property type="component" value="Unassembled WGS sequence"/>
</dbReference>
<keyword evidence="10" id="KW-1185">Reference proteome</keyword>
<sequence length="339" mass="39639">MKERYDYMDWLRVMAIFSVVGIHVVAQHVTNYTKAPNVWWYGNLIDSALRVSVPIFFIISGALLLTRTKEESLRDFFKKRFSKVIIPLVIWSLIYLIYRQVMWFEDFTWKQMLKMFLTDSVFFHLWFLYTIIGLYLMTPFLQKIVQHSTKELLQYFLVSWFVLSSLAPFVNKFEGFSIALQAGLFGTYIGYFILGAYLLKYPLPKKSLPYLGVLALIGYGVTAYGTYWLTLKNGGKLDGFLYQYVSPNVVVIGIFLFVLFQQYGHVFKANKFIQRLSAASLGIYLIHPIVQLYGRRIGFDEYWVHPVLAVPLVWISIFFASFILTWIIQKIPFVKQIVP</sequence>
<dbReference type="InterPro" id="IPR002656">
    <property type="entry name" value="Acyl_transf_3_dom"/>
</dbReference>
<protein>
    <submittedName>
        <fullName evidence="9">Acyltransferase</fullName>
    </submittedName>
</protein>
<feature type="transmembrane region" description="Helical" evidence="7">
    <location>
        <begin position="241"/>
        <end position="260"/>
    </location>
</feature>
<keyword evidence="6 7" id="KW-0472">Membrane</keyword>
<accession>A0ABV8X4P2</accession>
<feature type="transmembrane region" description="Helical" evidence="7">
    <location>
        <begin position="176"/>
        <end position="199"/>
    </location>
</feature>
<dbReference type="PANTHER" id="PTHR40074">
    <property type="entry name" value="O-ACETYLTRANSFERASE WECH"/>
    <property type="match status" value="1"/>
</dbReference>
<reference evidence="10" key="1">
    <citation type="journal article" date="2019" name="Int. J. Syst. Evol. Microbiol.">
        <title>The Global Catalogue of Microorganisms (GCM) 10K type strain sequencing project: providing services to taxonomists for standard genome sequencing and annotation.</title>
        <authorList>
            <consortium name="The Broad Institute Genomics Platform"/>
            <consortium name="The Broad Institute Genome Sequencing Center for Infectious Disease"/>
            <person name="Wu L."/>
            <person name="Ma J."/>
        </authorList>
    </citation>
    <scope>NUCLEOTIDE SEQUENCE [LARGE SCALE GENOMIC DNA]</scope>
    <source>
        <strain evidence="10">CCUG 59778</strain>
    </source>
</reference>
<dbReference type="EMBL" id="JBHSEC010000003">
    <property type="protein sequence ID" value="MFC4409587.1"/>
    <property type="molecule type" value="Genomic_DNA"/>
</dbReference>
<dbReference type="PANTHER" id="PTHR40074:SF2">
    <property type="entry name" value="O-ACETYLTRANSFERASE WECH"/>
    <property type="match status" value="1"/>
</dbReference>
<keyword evidence="9" id="KW-0012">Acyltransferase</keyword>
<evidence type="ECO:0000256" key="2">
    <source>
        <dbReference type="ARBA" id="ARBA00007400"/>
    </source>
</evidence>
<dbReference type="GO" id="GO:0016746">
    <property type="term" value="F:acyltransferase activity"/>
    <property type="evidence" value="ECO:0007669"/>
    <property type="project" value="UniProtKB-KW"/>
</dbReference>
<evidence type="ECO:0000256" key="7">
    <source>
        <dbReference type="SAM" id="Phobius"/>
    </source>
</evidence>
<feature type="transmembrane region" description="Helical" evidence="7">
    <location>
        <begin position="272"/>
        <end position="290"/>
    </location>
</feature>
<comment type="caution">
    <text evidence="9">The sequence shown here is derived from an EMBL/GenBank/DDBJ whole genome shotgun (WGS) entry which is preliminary data.</text>
</comment>
<feature type="transmembrane region" description="Helical" evidence="7">
    <location>
        <begin position="302"/>
        <end position="328"/>
    </location>
</feature>
<proteinExistence type="inferred from homology"/>
<evidence type="ECO:0000256" key="1">
    <source>
        <dbReference type="ARBA" id="ARBA00004651"/>
    </source>
</evidence>
<feature type="domain" description="Acyltransferase 3" evidence="8">
    <location>
        <begin position="6"/>
        <end position="328"/>
    </location>
</feature>
<feature type="transmembrane region" description="Helical" evidence="7">
    <location>
        <begin position="84"/>
        <end position="101"/>
    </location>
</feature>
<gene>
    <name evidence="9" type="ORF">ACFOZY_03940</name>
</gene>
<evidence type="ECO:0000313" key="9">
    <source>
        <dbReference type="EMBL" id="MFC4409587.1"/>
    </source>
</evidence>
<organism evidence="9 10">
    <name type="scientific">Chungangia koreensis</name>
    <dbReference type="NCBI Taxonomy" id="752657"/>
    <lineage>
        <taxon>Bacteria</taxon>
        <taxon>Bacillati</taxon>
        <taxon>Bacillota</taxon>
        <taxon>Bacilli</taxon>
        <taxon>Lactobacillales</taxon>
        <taxon>Chungangia</taxon>
    </lineage>
</organism>
<feature type="transmembrane region" description="Helical" evidence="7">
    <location>
        <begin position="7"/>
        <end position="26"/>
    </location>
</feature>
<keyword evidence="3" id="KW-1003">Cell membrane</keyword>
<evidence type="ECO:0000313" key="10">
    <source>
        <dbReference type="Proteomes" id="UP001595817"/>
    </source>
</evidence>
<name>A0ABV8X4P2_9LACT</name>
<dbReference type="RefSeq" id="WP_378152489.1">
    <property type="nucleotide sequence ID" value="NZ_JBHSEC010000003.1"/>
</dbReference>
<evidence type="ECO:0000256" key="5">
    <source>
        <dbReference type="ARBA" id="ARBA00022989"/>
    </source>
</evidence>
<evidence type="ECO:0000256" key="6">
    <source>
        <dbReference type="ARBA" id="ARBA00023136"/>
    </source>
</evidence>
<feature type="transmembrane region" description="Helical" evidence="7">
    <location>
        <begin position="211"/>
        <end position="229"/>
    </location>
</feature>
<keyword evidence="4 7" id="KW-0812">Transmembrane</keyword>
<keyword evidence="9" id="KW-0808">Transferase</keyword>
<feature type="transmembrane region" description="Helical" evidence="7">
    <location>
        <begin position="152"/>
        <end position="170"/>
    </location>
</feature>
<comment type="similarity">
    <text evidence="2">Belongs to the acyltransferase 3 family.</text>
</comment>
<evidence type="ECO:0000256" key="4">
    <source>
        <dbReference type="ARBA" id="ARBA00022692"/>
    </source>
</evidence>